<reference evidence="1" key="1">
    <citation type="submission" date="2023-05" db="EMBL/GenBank/DDBJ databases">
        <title>Cataloging the Phylogenetic Diversity of Human Bladder Bacteria.</title>
        <authorList>
            <person name="Du J."/>
        </authorList>
    </citation>
    <scope>NUCLEOTIDE SEQUENCE</scope>
    <source>
        <strain evidence="1">UMB0765</strain>
    </source>
</reference>
<feature type="non-terminal residue" evidence="1">
    <location>
        <position position="1"/>
    </location>
</feature>
<accession>A0AAW6YPM3</accession>
<dbReference type="SUPFAM" id="SSF56601">
    <property type="entry name" value="beta-lactamase/transpeptidase-like"/>
    <property type="match status" value="1"/>
</dbReference>
<gene>
    <name evidence="1" type="ORF">QP487_13730</name>
</gene>
<name>A0AAW6YPM3_9STRE</name>
<evidence type="ECO:0000313" key="1">
    <source>
        <dbReference type="EMBL" id="MDK7294471.1"/>
    </source>
</evidence>
<sequence>GMEVYTNVNRAAQERLWNIYNSNEYVAYPDDELQVASTIIDATTGKVIAQLGARNQASNVSFGTNQAVETNRDWGST</sequence>
<dbReference type="AlphaFoldDB" id="A0AAW6YPM3"/>
<organism evidence="1 2">
    <name type="scientific">Streptococcus pasteurianus</name>
    <dbReference type="NCBI Taxonomy" id="197614"/>
    <lineage>
        <taxon>Bacteria</taxon>
        <taxon>Bacillati</taxon>
        <taxon>Bacillota</taxon>
        <taxon>Bacilli</taxon>
        <taxon>Lactobacillales</taxon>
        <taxon>Streptococcaceae</taxon>
        <taxon>Streptococcus</taxon>
    </lineage>
</organism>
<evidence type="ECO:0000313" key="2">
    <source>
        <dbReference type="Proteomes" id="UP001237917"/>
    </source>
</evidence>
<dbReference type="Gene3D" id="3.40.710.10">
    <property type="entry name" value="DD-peptidase/beta-lactamase superfamily"/>
    <property type="match status" value="1"/>
</dbReference>
<protein>
    <submittedName>
        <fullName evidence="1">Penicillin-binding protein</fullName>
    </submittedName>
</protein>
<dbReference type="Proteomes" id="UP001237917">
    <property type="component" value="Unassembled WGS sequence"/>
</dbReference>
<feature type="non-terminal residue" evidence="1">
    <location>
        <position position="77"/>
    </location>
</feature>
<dbReference type="EMBL" id="JASOPU010000587">
    <property type="protein sequence ID" value="MDK7294471.1"/>
    <property type="molecule type" value="Genomic_DNA"/>
</dbReference>
<dbReference type="InterPro" id="IPR012338">
    <property type="entry name" value="Beta-lactam/transpept-like"/>
</dbReference>
<proteinExistence type="predicted"/>
<comment type="caution">
    <text evidence="1">The sequence shown here is derived from an EMBL/GenBank/DDBJ whole genome shotgun (WGS) entry which is preliminary data.</text>
</comment>